<name>A0ABT8T5Z0_9BACT</name>
<dbReference type="Pfam" id="PF05036">
    <property type="entry name" value="SPOR"/>
    <property type="match status" value="1"/>
</dbReference>
<proteinExistence type="predicted"/>
<dbReference type="InterPro" id="IPR036680">
    <property type="entry name" value="SPOR-like_sf"/>
</dbReference>
<evidence type="ECO:0000313" key="3">
    <source>
        <dbReference type="Proteomes" id="UP001171111"/>
    </source>
</evidence>
<reference evidence="2 3" key="1">
    <citation type="submission" date="2023-06" db="EMBL/GenBank/DDBJ databases">
        <title>Campylobacter magnum sp. nov., isolated from cecal contents of domestic pigs (Sus scrofa domesticus).</title>
        <authorList>
            <person name="Papic B."/>
            <person name="Gruntar I."/>
        </authorList>
    </citation>
    <scope>NUCLEOTIDE SEQUENCE [LARGE SCALE GENOMIC DNA]</scope>
    <source>
        <strain evidence="3">34484-21</strain>
    </source>
</reference>
<feature type="domain" description="SPOR" evidence="1">
    <location>
        <begin position="1"/>
        <end position="71"/>
    </location>
</feature>
<organism evidence="2 3">
    <name type="scientific">Campylobacter magnus</name>
    <dbReference type="NCBI Taxonomy" id="3026462"/>
    <lineage>
        <taxon>Bacteria</taxon>
        <taxon>Pseudomonadati</taxon>
        <taxon>Campylobacterota</taxon>
        <taxon>Epsilonproteobacteria</taxon>
        <taxon>Campylobacterales</taxon>
        <taxon>Campylobacteraceae</taxon>
        <taxon>Campylobacter</taxon>
    </lineage>
</organism>
<accession>A0ABT8T5Z0</accession>
<dbReference type="Gene3D" id="3.30.70.1070">
    <property type="entry name" value="Sporulation related repeat"/>
    <property type="match status" value="1"/>
</dbReference>
<gene>
    <name evidence="2" type="ORF">Q2362_03085</name>
</gene>
<dbReference type="SUPFAM" id="SSF110997">
    <property type="entry name" value="Sporulation related repeat"/>
    <property type="match status" value="1"/>
</dbReference>
<dbReference type="InterPro" id="IPR007730">
    <property type="entry name" value="SPOR-like_dom"/>
</dbReference>
<dbReference type="EMBL" id="JAULJQ010000003">
    <property type="protein sequence ID" value="MDO2409084.1"/>
    <property type="molecule type" value="Genomic_DNA"/>
</dbReference>
<evidence type="ECO:0000313" key="2">
    <source>
        <dbReference type="EMBL" id="MDO2409084.1"/>
    </source>
</evidence>
<sequence length="71" mass="8144">MVQIGAFKRLEGAESFKNSNANKYGYKTLIRTFDIDGEKIYRVFLSGFRSEAEARDFVEAKHFGGAYIVRE</sequence>
<comment type="caution">
    <text evidence="2">The sequence shown here is derived from an EMBL/GenBank/DDBJ whole genome shotgun (WGS) entry which is preliminary data.</text>
</comment>
<protein>
    <submittedName>
        <fullName evidence="2">SPOR domain-containing protein</fullName>
    </submittedName>
</protein>
<evidence type="ECO:0000259" key="1">
    <source>
        <dbReference type="PROSITE" id="PS51724"/>
    </source>
</evidence>
<dbReference type="PROSITE" id="PS51724">
    <property type="entry name" value="SPOR"/>
    <property type="match status" value="1"/>
</dbReference>
<dbReference type="Proteomes" id="UP001171111">
    <property type="component" value="Unassembled WGS sequence"/>
</dbReference>
<keyword evidence="3" id="KW-1185">Reference proteome</keyword>